<evidence type="ECO:0000313" key="2">
    <source>
        <dbReference type="Proteomes" id="UP001302274"/>
    </source>
</evidence>
<reference evidence="1 2" key="1">
    <citation type="submission" date="2023-11" db="EMBL/GenBank/DDBJ databases">
        <title>A Novel Polar Bacteriovorax (B. antarcticus) Isolated from the Biocrust in Antarctica.</title>
        <authorList>
            <person name="Mun W."/>
            <person name="Choi S.Y."/>
            <person name="Mitchell R.J."/>
        </authorList>
    </citation>
    <scope>NUCLEOTIDE SEQUENCE [LARGE SCALE GENOMIC DNA]</scope>
    <source>
        <strain evidence="1 2">PP10</strain>
    </source>
</reference>
<gene>
    <name evidence="1" type="ORF">SHI21_05920</name>
</gene>
<name>A0ABU5VVR9_9BACT</name>
<organism evidence="1 2">
    <name type="scientific">Bacteriovorax antarcticus</name>
    <dbReference type="NCBI Taxonomy" id="3088717"/>
    <lineage>
        <taxon>Bacteria</taxon>
        <taxon>Pseudomonadati</taxon>
        <taxon>Bdellovibrionota</taxon>
        <taxon>Bacteriovoracia</taxon>
        <taxon>Bacteriovoracales</taxon>
        <taxon>Bacteriovoracaceae</taxon>
        <taxon>Bacteriovorax</taxon>
    </lineage>
</organism>
<sequence length="57" mass="6652">MKCISFMLGNGLLKKEKKLIGTKMSKSEKDSRRIRKKVSVEVFLREILGTHLIEKKF</sequence>
<dbReference type="Proteomes" id="UP001302274">
    <property type="component" value="Unassembled WGS sequence"/>
</dbReference>
<keyword evidence="2" id="KW-1185">Reference proteome</keyword>
<dbReference type="RefSeq" id="WP_323575354.1">
    <property type="nucleotide sequence ID" value="NZ_JAYGJQ010000001.1"/>
</dbReference>
<proteinExistence type="predicted"/>
<evidence type="ECO:0000313" key="1">
    <source>
        <dbReference type="EMBL" id="MEA9355725.1"/>
    </source>
</evidence>
<protein>
    <submittedName>
        <fullName evidence="1">Uncharacterized protein</fullName>
    </submittedName>
</protein>
<dbReference type="EMBL" id="JAYGJQ010000001">
    <property type="protein sequence ID" value="MEA9355725.1"/>
    <property type="molecule type" value="Genomic_DNA"/>
</dbReference>
<accession>A0ABU5VVR9</accession>
<comment type="caution">
    <text evidence="1">The sequence shown here is derived from an EMBL/GenBank/DDBJ whole genome shotgun (WGS) entry which is preliminary data.</text>
</comment>